<evidence type="ECO:0000313" key="2">
    <source>
        <dbReference type="EMBL" id="MBF1414630.1"/>
    </source>
</evidence>
<accession>A0A930N5B3</accession>
<sequence length="310" mass="34490">MKKTLITFALLLTVTVLNAQTLIKVNLKKGDKAVYENVNTVNVALPMGAGNQNIKITNTTTVEVKDATADGFKVEFLTKDSKIEGNEEAAQQFGDQLSRYLDGVPALFQTDKNGCLQKLLNYEEVVGKMSKVAITQIDSMYKKNPKIEEMAPKAKVIMALNDLFTEKNIMENFKNKSVFQLYGKTLKTGDKEDKEIQGIKVNTTYDVSNVLGMLTVVAKSKANMTENETKAFFISNLKKMGMGEEISSQFEQNWGQLKAMGMASIDMNDTTTYHFTKSGWVNDVVSSGKMKMMGMQMDLNTSVKLVSDMH</sequence>
<dbReference type="Proteomes" id="UP000757461">
    <property type="component" value="Unassembled WGS sequence"/>
</dbReference>
<gene>
    <name evidence="2" type="ORF">HXN33_03505</name>
</gene>
<dbReference type="EMBL" id="JABZSQ010000040">
    <property type="protein sequence ID" value="MBF1414630.1"/>
    <property type="molecule type" value="Genomic_DNA"/>
</dbReference>
<evidence type="ECO:0000256" key="1">
    <source>
        <dbReference type="SAM" id="SignalP"/>
    </source>
</evidence>
<proteinExistence type="predicted"/>
<protein>
    <recommendedName>
        <fullName evidence="4">DUF3347 domain-containing protein</fullName>
    </recommendedName>
</protein>
<reference evidence="2" key="1">
    <citation type="submission" date="2020-04" db="EMBL/GenBank/DDBJ databases">
        <title>Deep metagenomics examines the oral microbiome during advanced dental caries in children, revealing novel taxa and co-occurrences with host molecules.</title>
        <authorList>
            <person name="Baker J.L."/>
            <person name="Morton J.T."/>
            <person name="Dinis M."/>
            <person name="Alvarez R."/>
            <person name="Tran N.C."/>
            <person name="Knight R."/>
            <person name="Edlund A."/>
        </authorList>
    </citation>
    <scope>NUCLEOTIDE SEQUENCE</scope>
    <source>
        <strain evidence="2">JCVI_25_bin.9</strain>
    </source>
</reference>
<dbReference type="RefSeq" id="WP_008822945.1">
    <property type="nucleotide sequence ID" value="NZ_CAUTPC010000005.1"/>
</dbReference>
<feature type="chain" id="PRO_5036882213" description="DUF3347 domain-containing protein" evidence="1">
    <location>
        <begin position="20"/>
        <end position="310"/>
    </location>
</feature>
<dbReference type="AlphaFoldDB" id="A0A930N5B3"/>
<comment type="caution">
    <text evidence="2">The sequence shown here is derived from an EMBL/GenBank/DDBJ whole genome shotgun (WGS) entry which is preliminary data.</text>
</comment>
<feature type="signal peptide" evidence="1">
    <location>
        <begin position="1"/>
        <end position="19"/>
    </location>
</feature>
<evidence type="ECO:0000313" key="3">
    <source>
        <dbReference type="Proteomes" id="UP000757461"/>
    </source>
</evidence>
<keyword evidence="1" id="KW-0732">Signal</keyword>
<evidence type="ECO:0008006" key="4">
    <source>
        <dbReference type="Google" id="ProtNLM"/>
    </source>
</evidence>
<organism evidence="2 3">
    <name type="scientific">Prevotella histicola</name>
    <dbReference type="NCBI Taxonomy" id="470565"/>
    <lineage>
        <taxon>Bacteria</taxon>
        <taxon>Pseudomonadati</taxon>
        <taxon>Bacteroidota</taxon>
        <taxon>Bacteroidia</taxon>
        <taxon>Bacteroidales</taxon>
        <taxon>Prevotellaceae</taxon>
        <taxon>Prevotella</taxon>
    </lineage>
</organism>
<name>A0A930N5B3_9BACT</name>
<dbReference type="GeneID" id="66731937"/>